<dbReference type="InParanoid" id="A0E2Z5"/>
<keyword evidence="2" id="KW-1185">Reference proteome</keyword>
<protein>
    <submittedName>
        <fullName evidence="1">Uncharacterized protein</fullName>
    </submittedName>
</protein>
<gene>
    <name evidence="1" type="ORF">GSPATT00022834001</name>
</gene>
<dbReference type="RefSeq" id="XP_001457059.1">
    <property type="nucleotide sequence ID" value="XM_001457022.1"/>
</dbReference>
<evidence type="ECO:0000313" key="1">
    <source>
        <dbReference type="EMBL" id="CAK89662.1"/>
    </source>
</evidence>
<dbReference type="AlphaFoldDB" id="A0E2Z5"/>
<evidence type="ECO:0000313" key="2">
    <source>
        <dbReference type="Proteomes" id="UP000000600"/>
    </source>
</evidence>
<dbReference type="HOGENOM" id="CLU_1443610_0_0_1"/>
<dbReference type="KEGG" id="ptm:GSPATT00022834001"/>
<proteinExistence type="predicted"/>
<dbReference type="Proteomes" id="UP000000600">
    <property type="component" value="Unassembled WGS sequence"/>
</dbReference>
<sequence length="188" mass="22859">MNISEKSEQIRQTQSLLDIITKAEIKDASEWYSIFIEIVKKFQKFFKLKRIQIILNRFYNFVPNFRIKLKITLKLFFLLKALKSNSKTLGEYRLNGQKSKGKNVKGIPNCNFFILKGIIIVNFYYFEPLVKKCQARDQYYVQMELQKKVKRQEDHYYHLENELREIEIRNQIKDFLNFLWLMNTIFDF</sequence>
<name>A0E2Z5_PARTE</name>
<organism evidence="1 2">
    <name type="scientific">Paramecium tetraurelia</name>
    <dbReference type="NCBI Taxonomy" id="5888"/>
    <lineage>
        <taxon>Eukaryota</taxon>
        <taxon>Sar</taxon>
        <taxon>Alveolata</taxon>
        <taxon>Ciliophora</taxon>
        <taxon>Intramacronucleata</taxon>
        <taxon>Oligohymenophorea</taxon>
        <taxon>Peniculida</taxon>
        <taxon>Parameciidae</taxon>
        <taxon>Paramecium</taxon>
    </lineage>
</organism>
<dbReference type="GeneID" id="5042844"/>
<dbReference type="EMBL" id="CT868655">
    <property type="protein sequence ID" value="CAK89662.1"/>
    <property type="molecule type" value="Genomic_DNA"/>
</dbReference>
<reference evidence="1 2" key="1">
    <citation type="journal article" date="2006" name="Nature">
        <title>Global trends of whole-genome duplications revealed by the ciliate Paramecium tetraurelia.</title>
        <authorList>
            <consortium name="Genoscope"/>
            <person name="Aury J.-M."/>
            <person name="Jaillon O."/>
            <person name="Duret L."/>
            <person name="Noel B."/>
            <person name="Jubin C."/>
            <person name="Porcel B.M."/>
            <person name="Segurens B."/>
            <person name="Daubin V."/>
            <person name="Anthouard V."/>
            <person name="Aiach N."/>
            <person name="Arnaiz O."/>
            <person name="Billaut A."/>
            <person name="Beisson J."/>
            <person name="Blanc I."/>
            <person name="Bouhouche K."/>
            <person name="Camara F."/>
            <person name="Duharcourt S."/>
            <person name="Guigo R."/>
            <person name="Gogendeau D."/>
            <person name="Katinka M."/>
            <person name="Keller A.-M."/>
            <person name="Kissmehl R."/>
            <person name="Klotz C."/>
            <person name="Koll F."/>
            <person name="Le Moue A."/>
            <person name="Lepere C."/>
            <person name="Malinsky S."/>
            <person name="Nowacki M."/>
            <person name="Nowak J.K."/>
            <person name="Plattner H."/>
            <person name="Poulain J."/>
            <person name="Ruiz F."/>
            <person name="Serrano V."/>
            <person name="Zagulski M."/>
            <person name="Dessen P."/>
            <person name="Betermier M."/>
            <person name="Weissenbach J."/>
            <person name="Scarpelli C."/>
            <person name="Schachter V."/>
            <person name="Sperling L."/>
            <person name="Meyer E."/>
            <person name="Cohen J."/>
            <person name="Wincker P."/>
        </authorList>
    </citation>
    <scope>NUCLEOTIDE SEQUENCE [LARGE SCALE GENOMIC DNA]</scope>
    <source>
        <strain evidence="1 2">Stock d4-2</strain>
    </source>
</reference>
<accession>A0E2Z5</accession>